<protein>
    <submittedName>
        <fullName evidence="1">Uncharacterized protein</fullName>
    </submittedName>
</protein>
<keyword evidence="2" id="KW-1185">Reference proteome</keyword>
<dbReference type="EMBL" id="JANRMS010001050">
    <property type="protein sequence ID" value="KAJ3531564.1"/>
    <property type="molecule type" value="Genomic_DNA"/>
</dbReference>
<dbReference type="Proteomes" id="UP001148629">
    <property type="component" value="Unassembled WGS sequence"/>
</dbReference>
<name>A0ACC1S3X6_9HYPO</name>
<evidence type="ECO:0000313" key="1">
    <source>
        <dbReference type="EMBL" id="KAJ3531564.1"/>
    </source>
</evidence>
<proteinExistence type="predicted"/>
<accession>A0ACC1S3X6</accession>
<sequence length="155" mass="18576">MAFPVTKMVEVASQHFMCESSFYPGERFSEPFPGLQPSLEERRRYMKAFLPWMIWTEDFGRDYITVRKHAESLTATRFIERGITEVRDSIFEWQTDRLLWQLWFRKLPKERCPLWPFMKTPKKPTGEGPSQRFADLLEEHRRNGTLFPNREPTQG</sequence>
<gene>
    <name evidence="1" type="ORF">NM208_g8823</name>
</gene>
<comment type="caution">
    <text evidence="1">The sequence shown here is derived from an EMBL/GenBank/DDBJ whole genome shotgun (WGS) entry which is preliminary data.</text>
</comment>
<reference evidence="1" key="1">
    <citation type="submission" date="2022-08" db="EMBL/GenBank/DDBJ databases">
        <title>Genome Sequence of Fusarium decemcellulare.</title>
        <authorList>
            <person name="Buettner E."/>
        </authorList>
    </citation>
    <scope>NUCLEOTIDE SEQUENCE</scope>
    <source>
        <strain evidence="1">Babe19</strain>
    </source>
</reference>
<organism evidence="1 2">
    <name type="scientific">Fusarium decemcellulare</name>
    <dbReference type="NCBI Taxonomy" id="57161"/>
    <lineage>
        <taxon>Eukaryota</taxon>
        <taxon>Fungi</taxon>
        <taxon>Dikarya</taxon>
        <taxon>Ascomycota</taxon>
        <taxon>Pezizomycotina</taxon>
        <taxon>Sordariomycetes</taxon>
        <taxon>Hypocreomycetidae</taxon>
        <taxon>Hypocreales</taxon>
        <taxon>Nectriaceae</taxon>
        <taxon>Fusarium</taxon>
        <taxon>Fusarium decemcellulare species complex</taxon>
    </lineage>
</organism>
<evidence type="ECO:0000313" key="2">
    <source>
        <dbReference type="Proteomes" id="UP001148629"/>
    </source>
</evidence>